<dbReference type="InterPro" id="IPR008756">
    <property type="entry name" value="Peptidase_M56"/>
</dbReference>
<feature type="transmembrane region" description="Helical" evidence="1">
    <location>
        <begin position="6"/>
        <end position="25"/>
    </location>
</feature>
<proteinExistence type="predicted"/>
<dbReference type="InterPro" id="IPR052173">
    <property type="entry name" value="Beta-lactam_resp_regulator"/>
</dbReference>
<dbReference type="EMBL" id="SJPE01000004">
    <property type="protein sequence ID" value="TBX70096.1"/>
    <property type="molecule type" value="Genomic_DNA"/>
</dbReference>
<gene>
    <name evidence="3" type="ORF">EZL74_04955</name>
</gene>
<dbReference type="Proteomes" id="UP000293300">
    <property type="component" value="Unassembled WGS sequence"/>
</dbReference>
<keyword evidence="1" id="KW-0472">Membrane</keyword>
<reference evidence="3 4" key="1">
    <citation type="submission" date="2019-02" db="EMBL/GenBank/DDBJ databases">
        <title>Flavobacterium sp. RD-2-33 isolated from forest soil.</title>
        <authorList>
            <person name="Chaudhary D.K."/>
        </authorList>
    </citation>
    <scope>NUCLEOTIDE SEQUENCE [LARGE SCALE GENOMIC DNA]</scope>
    <source>
        <strain evidence="3 4">RD-2-33</strain>
    </source>
</reference>
<evidence type="ECO:0000313" key="3">
    <source>
        <dbReference type="EMBL" id="TBX70096.1"/>
    </source>
</evidence>
<dbReference type="Pfam" id="PF05569">
    <property type="entry name" value="Peptidase_M56"/>
    <property type="match status" value="1"/>
</dbReference>
<dbReference type="CDD" id="cd07341">
    <property type="entry name" value="M56_BlaR1_MecR1_like"/>
    <property type="match status" value="1"/>
</dbReference>
<feature type="transmembrane region" description="Helical" evidence="1">
    <location>
        <begin position="37"/>
        <end position="58"/>
    </location>
</feature>
<keyword evidence="1" id="KW-0812">Transmembrane</keyword>
<dbReference type="PANTHER" id="PTHR34978">
    <property type="entry name" value="POSSIBLE SENSOR-TRANSDUCER PROTEIN BLAR"/>
    <property type="match status" value="1"/>
</dbReference>
<evidence type="ECO:0000256" key="1">
    <source>
        <dbReference type="SAM" id="Phobius"/>
    </source>
</evidence>
<organism evidence="3 4">
    <name type="scientific">Flavobacterium silvisoli</name>
    <dbReference type="NCBI Taxonomy" id="2529433"/>
    <lineage>
        <taxon>Bacteria</taxon>
        <taxon>Pseudomonadati</taxon>
        <taxon>Bacteroidota</taxon>
        <taxon>Flavobacteriia</taxon>
        <taxon>Flavobacteriales</taxon>
        <taxon>Flavobacteriaceae</taxon>
        <taxon>Flavobacterium</taxon>
    </lineage>
</organism>
<dbReference type="AlphaFoldDB" id="A0A4Q9Z197"/>
<evidence type="ECO:0000259" key="2">
    <source>
        <dbReference type="Pfam" id="PF05569"/>
    </source>
</evidence>
<feature type="transmembrane region" description="Helical" evidence="1">
    <location>
        <begin position="97"/>
        <end position="119"/>
    </location>
</feature>
<dbReference type="RefSeq" id="WP_131475492.1">
    <property type="nucleotide sequence ID" value="NZ_SJPE01000004.1"/>
</dbReference>
<evidence type="ECO:0000313" key="4">
    <source>
        <dbReference type="Proteomes" id="UP000293300"/>
    </source>
</evidence>
<keyword evidence="1" id="KW-1133">Transmembrane helix</keyword>
<protein>
    <submittedName>
        <fullName evidence="3">M56 family metallopeptidase</fullName>
    </submittedName>
</protein>
<feature type="transmembrane region" description="Helical" evidence="1">
    <location>
        <begin position="272"/>
        <end position="292"/>
    </location>
</feature>
<name>A0A4Q9Z197_9FLAO</name>
<dbReference type="PANTHER" id="PTHR34978:SF3">
    <property type="entry name" value="SLR0241 PROTEIN"/>
    <property type="match status" value="1"/>
</dbReference>
<keyword evidence="4" id="KW-1185">Reference proteome</keyword>
<accession>A0A4Q9Z197</accession>
<dbReference type="OrthoDB" id="1522859at2"/>
<comment type="caution">
    <text evidence="3">The sequence shown here is derived from an EMBL/GenBank/DDBJ whole genome shotgun (WGS) entry which is preliminary data.</text>
</comment>
<sequence>METLFIYLIKSSGLLAMFYLAYHFLVRKETFFDANRWFLLSGLLTSALLPLFFIKKIIWVESPKISMEDLVAYAQQGPVNTKNVAIVEAFDWMQLLWMGYTLVASALLFKIILNLFSLYRMLHKQQQFKREGFTLVDSDDHIAPFSFFKYIVYNSDFYTGTELQSIILHEQVHSKEHHSVDVLLVKLFTVVFWFNPFVWLYKKVIAQNLEYIADQKAIAQLNDRQAYQHALLKVVTHQNCLSITNHFYQSLIKKRIVMLNTNQSHKRNSWKYALILPALIGFVFLFQIKVVAQEVESDIWVKNISNNGDVKVKIDKNCSDEQLKKEAKKLKEEHGVTLKFSKVKRIPRVKLPASK</sequence>
<feature type="domain" description="Peptidase M56" evidence="2">
    <location>
        <begin position="158"/>
        <end position="259"/>
    </location>
</feature>